<evidence type="ECO:0000256" key="1">
    <source>
        <dbReference type="SAM" id="MobiDB-lite"/>
    </source>
</evidence>
<feature type="region of interest" description="Disordered" evidence="1">
    <location>
        <begin position="1"/>
        <end position="26"/>
    </location>
</feature>
<protein>
    <submittedName>
        <fullName evidence="2">14998_t:CDS:1</fullName>
    </submittedName>
</protein>
<name>A0A9N9CWI5_9GLOM</name>
<organism evidence="2 3">
    <name type="scientific">Funneliformis caledonium</name>
    <dbReference type="NCBI Taxonomy" id="1117310"/>
    <lineage>
        <taxon>Eukaryota</taxon>
        <taxon>Fungi</taxon>
        <taxon>Fungi incertae sedis</taxon>
        <taxon>Mucoromycota</taxon>
        <taxon>Glomeromycotina</taxon>
        <taxon>Glomeromycetes</taxon>
        <taxon>Glomerales</taxon>
        <taxon>Glomeraceae</taxon>
        <taxon>Funneliformis</taxon>
    </lineage>
</organism>
<reference evidence="2" key="1">
    <citation type="submission" date="2021-06" db="EMBL/GenBank/DDBJ databases">
        <authorList>
            <person name="Kallberg Y."/>
            <person name="Tangrot J."/>
            <person name="Rosling A."/>
        </authorList>
    </citation>
    <scope>NUCLEOTIDE SEQUENCE</scope>
    <source>
        <strain evidence="2">UK204</strain>
    </source>
</reference>
<evidence type="ECO:0000313" key="3">
    <source>
        <dbReference type="Proteomes" id="UP000789570"/>
    </source>
</evidence>
<dbReference type="OrthoDB" id="2489445at2759"/>
<sequence length="108" mass="12577">MPKHIIRSSNKKQTKRYKQKKSKISNSTTRKLVAYYYNQYNGKEVDLRMRKRHNNLKEQLETHSYTSKQTANKMHEVLNVSKKNSKLIVVDSLSSGSTSSSDNNKEVN</sequence>
<gene>
    <name evidence="2" type="ORF">FCALED_LOCUS9267</name>
</gene>
<keyword evidence="3" id="KW-1185">Reference proteome</keyword>
<dbReference type="EMBL" id="CAJVPQ010002997">
    <property type="protein sequence ID" value="CAG8615078.1"/>
    <property type="molecule type" value="Genomic_DNA"/>
</dbReference>
<accession>A0A9N9CWI5</accession>
<dbReference type="AlphaFoldDB" id="A0A9N9CWI5"/>
<evidence type="ECO:0000313" key="2">
    <source>
        <dbReference type="EMBL" id="CAG8615078.1"/>
    </source>
</evidence>
<feature type="compositionally biased region" description="Basic residues" evidence="1">
    <location>
        <begin position="1"/>
        <end position="23"/>
    </location>
</feature>
<dbReference type="Proteomes" id="UP000789570">
    <property type="component" value="Unassembled WGS sequence"/>
</dbReference>
<proteinExistence type="predicted"/>
<comment type="caution">
    <text evidence="2">The sequence shown here is derived from an EMBL/GenBank/DDBJ whole genome shotgun (WGS) entry which is preliminary data.</text>
</comment>